<dbReference type="GO" id="GO:0016301">
    <property type="term" value="F:kinase activity"/>
    <property type="evidence" value="ECO:0007669"/>
    <property type="project" value="UniProtKB-KW"/>
</dbReference>
<dbReference type="RefSeq" id="WP_076400770.1">
    <property type="nucleotide sequence ID" value="NZ_FTOA01000004.1"/>
</dbReference>
<evidence type="ECO:0000313" key="6">
    <source>
        <dbReference type="EMBL" id="SIS89390.1"/>
    </source>
</evidence>
<dbReference type="Gene3D" id="3.30.565.10">
    <property type="entry name" value="Histidine kinase-like ATPase, C-terminal domain"/>
    <property type="match status" value="1"/>
</dbReference>
<keyword evidence="6" id="KW-0808">Transferase</keyword>
<dbReference type="GO" id="GO:0005524">
    <property type="term" value="F:ATP binding"/>
    <property type="evidence" value="ECO:0007669"/>
    <property type="project" value="UniProtKB-KW"/>
</dbReference>
<dbReference type="GO" id="GO:0051082">
    <property type="term" value="F:unfolded protein binding"/>
    <property type="evidence" value="ECO:0007669"/>
    <property type="project" value="InterPro"/>
</dbReference>
<dbReference type="SUPFAM" id="SSF54211">
    <property type="entry name" value="Ribosomal protein S5 domain 2-like"/>
    <property type="match status" value="1"/>
</dbReference>
<comment type="similarity">
    <text evidence="1">Belongs to the heat shock protein 90 family.</text>
</comment>
<dbReference type="InterPro" id="IPR036890">
    <property type="entry name" value="HATPase_C_sf"/>
</dbReference>
<evidence type="ECO:0000256" key="4">
    <source>
        <dbReference type="ARBA" id="ARBA00023186"/>
    </source>
</evidence>
<evidence type="ECO:0000256" key="3">
    <source>
        <dbReference type="ARBA" id="ARBA00022840"/>
    </source>
</evidence>
<accession>A0A1N7MTI3</accession>
<dbReference type="Gene3D" id="3.30.230.80">
    <property type="match status" value="1"/>
</dbReference>
<dbReference type="GO" id="GO:0016887">
    <property type="term" value="F:ATP hydrolysis activity"/>
    <property type="evidence" value="ECO:0007669"/>
    <property type="project" value="InterPro"/>
</dbReference>
<keyword evidence="6" id="KW-0418">Kinase</keyword>
<protein>
    <submittedName>
        <fullName evidence="6">Histidine kinase-, DNA gyrase B-, and HSP90-like ATPase</fullName>
    </submittedName>
</protein>
<sequence>MNADIKNAGQIEIKDIRHVLDLLISHLYGGDPHLTVRELIQNAHDAIVSKYDVGHRKPFYADEQITIEVDPFVGGNGYLEITDSGTGMTGDELRENLGKIGDSSKLAAAVHNPAIIGRFGIGFLSSFIVAERVDVTTRSVKSSEVWRWSTSDKANWVMKQVGSDQMPKPGTRVRLHFSNTYSSAVSKRIHDLQGVDGLRKLVERFAYLLPIPIKIQRSGERGVTANAVRPPWGSEADAANAASVLLPNKDQPLHIHRFERKESNYSASGVLYFRPQLTFNASMRLYVRRMLVDEEDTSLLPDYALFATGFVDSPSPDVDLARRNVSQFDPAYQWLRRVVREEFERAFIDFATQSSDTLAVKLWPRVDNSFITRLLHSSQSDDELEKTAAISFLLQASRFMPFYLLDTISGGFGQPTWKTIDSMVRETRGRASTAGSRDQKLPVKVVVPYTNSSAPIEKDFLVQAYSEVIDVGREEKAHGQLMEILTGYNDQFPDFELCRVTADRFTPLPPGEVSQWVAVVDLVQGAVIFRGREHRVLVELFEPVTNAVTITDTEVDEEEANRFREALSGVGSSGLQGELARMMTEFLDRAGSAGGLITIHINAGNAMMVRLREAMTSPNHEIVSVAGSGLQQTVWRAVLDYFGWRSTRDMINRERVLNVTMMNELLDRTETLQQVRERLTQAENNRQALEDQNAILNQKLAAMEEEPQDLGNVIVGFIDIVSSTETVMMNALLAPEQRDALMIALIKRLQKQLDGIAQPISFTGDGLLFHFKAGTTGVCLPHLRTLADALDLERGNFPAMAPFLANKGMRLRIALSWGPVRFDRIGPSNNLVGWPVVEAARLAAAKDFYPDGQVSIVATELAVTAGIQAGLWRNGDWERITGQWQPRGFNGSAAISRHTWC</sequence>
<dbReference type="InterPro" id="IPR001404">
    <property type="entry name" value="Hsp90_fam"/>
</dbReference>
<feature type="coiled-coil region" evidence="5">
    <location>
        <begin position="662"/>
        <end position="706"/>
    </location>
</feature>
<dbReference type="STRING" id="80876.SAMN05421779_104342"/>
<dbReference type="InterPro" id="IPR029787">
    <property type="entry name" value="Nucleotide_cyclase"/>
</dbReference>
<dbReference type="Pfam" id="PF13589">
    <property type="entry name" value="HATPase_c_3"/>
    <property type="match status" value="1"/>
</dbReference>
<dbReference type="GO" id="GO:0140662">
    <property type="term" value="F:ATP-dependent protein folding chaperone"/>
    <property type="evidence" value="ECO:0007669"/>
    <property type="project" value="InterPro"/>
</dbReference>
<evidence type="ECO:0000256" key="2">
    <source>
        <dbReference type="ARBA" id="ARBA00022741"/>
    </source>
</evidence>
<dbReference type="AlphaFoldDB" id="A0A1N7MTI3"/>
<reference evidence="6 7" key="1">
    <citation type="submission" date="2017-01" db="EMBL/GenBank/DDBJ databases">
        <authorList>
            <person name="Mah S.A."/>
            <person name="Swanson W.J."/>
            <person name="Moy G.W."/>
            <person name="Vacquier V.D."/>
        </authorList>
    </citation>
    <scope>NUCLEOTIDE SEQUENCE [LARGE SCALE GENOMIC DNA]</scope>
    <source>
        <strain evidence="6 7">DSM 11589</strain>
    </source>
</reference>
<dbReference type="EMBL" id="FTOA01000004">
    <property type="protein sequence ID" value="SIS89390.1"/>
    <property type="molecule type" value="Genomic_DNA"/>
</dbReference>
<organism evidence="6 7">
    <name type="scientific">Insolitispirillum peregrinum</name>
    <dbReference type="NCBI Taxonomy" id="80876"/>
    <lineage>
        <taxon>Bacteria</taxon>
        <taxon>Pseudomonadati</taxon>
        <taxon>Pseudomonadota</taxon>
        <taxon>Alphaproteobacteria</taxon>
        <taxon>Rhodospirillales</taxon>
        <taxon>Novispirillaceae</taxon>
        <taxon>Insolitispirillum</taxon>
    </lineage>
</organism>
<evidence type="ECO:0000256" key="5">
    <source>
        <dbReference type="SAM" id="Coils"/>
    </source>
</evidence>
<dbReference type="PRINTS" id="PR00775">
    <property type="entry name" value="HEATSHOCK90"/>
</dbReference>
<dbReference type="SUPFAM" id="SSF55874">
    <property type="entry name" value="ATPase domain of HSP90 chaperone/DNA topoisomerase II/histidine kinase"/>
    <property type="match status" value="1"/>
</dbReference>
<keyword evidence="7" id="KW-1185">Reference proteome</keyword>
<keyword evidence="3" id="KW-0067">ATP-binding</keyword>
<gene>
    <name evidence="6" type="ORF">SAMN05421779_104342</name>
</gene>
<dbReference type="PANTHER" id="PTHR11528">
    <property type="entry name" value="HEAT SHOCK PROTEIN 90 FAMILY MEMBER"/>
    <property type="match status" value="1"/>
</dbReference>
<dbReference type="Gene3D" id="3.30.70.1230">
    <property type="entry name" value="Nucleotide cyclase"/>
    <property type="match status" value="1"/>
</dbReference>
<dbReference type="InterPro" id="IPR020568">
    <property type="entry name" value="Ribosomal_Su5_D2-typ_SF"/>
</dbReference>
<dbReference type="SUPFAM" id="SSF55073">
    <property type="entry name" value="Nucleotide cyclase"/>
    <property type="match status" value="1"/>
</dbReference>
<proteinExistence type="inferred from homology"/>
<dbReference type="Proteomes" id="UP000185678">
    <property type="component" value="Unassembled WGS sequence"/>
</dbReference>
<name>A0A1N7MTI3_9PROT</name>
<keyword evidence="5" id="KW-0175">Coiled coil</keyword>
<evidence type="ECO:0000256" key="1">
    <source>
        <dbReference type="ARBA" id="ARBA00008239"/>
    </source>
</evidence>
<dbReference type="OrthoDB" id="9802640at2"/>
<keyword evidence="2" id="KW-0547">Nucleotide-binding</keyword>
<evidence type="ECO:0000313" key="7">
    <source>
        <dbReference type="Proteomes" id="UP000185678"/>
    </source>
</evidence>
<dbReference type="InterPro" id="IPR020575">
    <property type="entry name" value="Hsp90_N"/>
</dbReference>
<keyword evidence="4" id="KW-0143">Chaperone</keyword>